<evidence type="ECO:0000313" key="11">
    <source>
        <dbReference type="Proteomes" id="UP000323011"/>
    </source>
</evidence>
<keyword evidence="5" id="KW-0067">ATP-binding</keyword>
<dbReference type="Proteomes" id="UP000323011">
    <property type="component" value="Unassembled WGS sequence"/>
</dbReference>
<evidence type="ECO:0000256" key="1">
    <source>
        <dbReference type="ARBA" id="ARBA00022527"/>
    </source>
</evidence>
<evidence type="ECO:0000313" key="9">
    <source>
        <dbReference type="EMBL" id="KAA0174162.1"/>
    </source>
</evidence>
<accession>A0A5A8E8U9</accession>
<evidence type="ECO:0000313" key="12">
    <source>
        <dbReference type="Proteomes" id="UP000325113"/>
    </source>
</evidence>
<dbReference type="Gene3D" id="1.10.510.10">
    <property type="entry name" value="Transferase(Phosphotransferase) domain 1"/>
    <property type="match status" value="1"/>
</dbReference>
<dbReference type="Pfam" id="PF00069">
    <property type="entry name" value="Pkinase"/>
    <property type="match status" value="1"/>
</dbReference>
<dbReference type="PROSITE" id="PS50011">
    <property type="entry name" value="PROTEIN_KINASE_DOM"/>
    <property type="match status" value="1"/>
</dbReference>
<keyword evidence="1" id="KW-0723">Serine/threonine-protein kinase</keyword>
<dbReference type="InterPro" id="IPR050205">
    <property type="entry name" value="CDPK_Ser/Thr_kinases"/>
</dbReference>
<dbReference type="SUPFAM" id="SSF56112">
    <property type="entry name" value="Protein kinase-like (PK-like)"/>
    <property type="match status" value="1"/>
</dbReference>
<name>A0A5A8E8U9_CAFRO</name>
<keyword evidence="2" id="KW-0808">Transferase</keyword>
<dbReference type="OMA" id="CSHIVRL"/>
<proteinExistence type="predicted"/>
<dbReference type="PROSITE" id="PS00108">
    <property type="entry name" value="PROTEIN_KINASE_ST"/>
    <property type="match status" value="1"/>
</dbReference>
<dbReference type="Proteomes" id="UP000325113">
    <property type="component" value="Unassembled WGS sequence"/>
</dbReference>
<dbReference type="EMBL" id="VLTN01000042">
    <property type="protein sequence ID" value="KAA0149524.1"/>
    <property type="molecule type" value="Genomic_DNA"/>
</dbReference>
<dbReference type="EMBL" id="VLTO01000025">
    <property type="protein sequence ID" value="KAA0174162.1"/>
    <property type="molecule type" value="Genomic_DNA"/>
</dbReference>
<evidence type="ECO:0000313" key="8">
    <source>
        <dbReference type="EMBL" id="KAA0160751.1"/>
    </source>
</evidence>
<dbReference type="SMART" id="SM00220">
    <property type="entry name" value="S_TKc"/>
    <property type="match status" value="1"/>
</dbReference>
<keyword evidence="4" id="KW-0418">Kinase</keyword>
<reference evidence="10 11" key="1">
    <citation type="submission" date="2019-07" db="EMBL/GenBank/DDBJ databases">
        <title>Genomes of Cafeteria roenbergensis.</title>
        <authorList>
            <person name="Fischer M.G."/>
            <person name="Hackl T."/>
            <person name="Roman M."/>
        </authorList>
    </citation>
    <scope>NUCLEOTIDE SEQUENCE [LARGE SCALE GENOMIC DNA]</scope>
    <source>
        <strain evidence="7 11">BVI</strain>
        <strain evidence="8 12">Cflag</strain>
        <strain evidence="9 10">E4-10P</strain>
    </source>
</reference>
<keyword evidence="11" id="KW-1185">Reference proteome</keyword>
<comment type="caution">
    <text evidence="9">The sequence shown here is derived from an EMBL/GenBank/DDBJ whole genome shotgun (WGS) entry which is preliminary data.</text>
</comment>
<protein>
    <recommendedName>
        <fullName evidence="6">Protein kinase domain-containing protein</fullName>
    </recommendedName>
</protein>
<keyword evidence="3" id="KW-0547">Nucleotide-binding</keyword>
<evidence type="ECO:0000256" key="5">
    <source>
        <dbReference type="ARBA" id="ARBA00022840"/>
    </source>
</evidence>
<dbReference type="EMBL" id="VLTM01000041">
    <property type="protein sequence ID" value="KAA0160751.1"/>
    <property type="molecule type" value="Genomic_DNA"/>
</dbReference>
<evidence type="ECO:0000256" key="2">
    <source>
        <dbReference type="ARBA" id="ARBA00022679"/>
    </source>
</evidence>
<dbReference type="Proteomes" id="UP000322899">
    <property type="component" value="Unassembled WGS sequence"/>
</dbReference>
<dbReference type="InterPro" id="IPR000719">
    <property type="entry name" value="Prot_kinase_dom"/>
</dbReference>
<dbReference type="InterPro" id="IPR011009">
    <property type="entry name" value="Kinase-like_dom_sf"/>
</dbReference>
<dbReference type="OrthoDB" id="541276at2759"/>
<evidence type="ECO:0000256" key="4">
    <source>
        <dbReference type="ARBA" id="ARBA00022777"/>
    </source>
</evidence>
<dbReference type="InterPro" id="IPR008271">
    <property type="entry name" value="Ser/Thr_kinase_AS"/>
</dbReference>
<organism evidence="9 10">
    <name type="scientific">Cafeteria roenbergensis</name>
    <name type="common">Marine flagellate</name>
    <dbReference type="NCBI Taxonomy" id="33653"/>
    <lineage>
        <taxon>Eukaryota</taxon>
        <taxon>Sar</taxon>
        <taxon>Stramenopiles</taxon>
        <taxon>Bigyra</taxon>
        <taxon>Opalozoa</taxon>
        <taxon>Bicosoecida</taxon>
        <taxon>Cafeteriaceae</taxon>
        <taxon>Cafeteria</taxon>
    </lineage>
</organism>
<dbReference type="GO" id="GO:0004674">
    <property type="term" value="F:protein serine/threonine kinase activity"/>
    <property type="evidence" value="ECO:0007669"/>
    <property type="project" value="UniProtKB-KW"/>
</dbReference>
<evidence type="ECO:0000256" key="3">
    <source>
        <dbReference type="ARBA" id="ARBA00022741"/>
    </source>
</evidence>
<evidence type="ECO:0000259" key="6">
    <source>
        <dbReference type="PROSITE" id="PS50011"/>
    </source>
</evidence>
<feature type="domain" description="Protein kinase" evidence="6">
    <location>
        <begin position="21"/>
        <end position="301"/>
    </location>
</feature>
<gene>
    <name evidence="9" type="ORF">FNF27_04383</name>
    <name evidence="7" type="ORF">FNF29_05910</name>
    <name evidence="8" type="ORF">FNF31_04135</name>
</gene>
<sequence>MGCGASTSPTPAMPDVRYDASNLATRIGSGASCDVFLGTLLPSGEQVAVKLLDKLTTNPKRRAVLAEDIEGARTEAALLKQLQDCSHIVRLVGFLEDDKKAVTVLELVSGGDLLTAMEQGYREDDVKRLFAQILVALSACHELGIAHRDIKPENILLSRPRTDARVVVVDLGFAKMRSKGLRGRFTSNLGSPMYKAPEIWDRDVRARGYDGAASDMWSAGVLLFLMLSGQFPFRCQPAMKAFKSARDYARMQRKLLRTAVLAGDVHFDEAVWADVSPAGRALVSSLLRTDVRKALRGPMLA</sequence>
<dbReference type="GO" id="GO:0005524">
    <property type="term" value="F:ATP binding"/>
    <property type="evidence" value="ECO:0007669"/>
    <property type="project" value="UniProtKB-KW"/>
</dbReference>
<dbReference type="AlphaFoldDB" id="A0A5A8E8U9"/>
<dbReference type="PANTHER" id="PTHR24349">
    <property type="entry name" value="SERINE/THREONINE-PROTEIN KINASE"/>
    <property type="match status" value="1"/>
</dbReference>
<evidence type="ECO:0000313" key="7">
    <source>
        <dbReference type="EMBL" id="KAA0149524.1"/>
    </source>
</evidence>
<evidence type="ECO:0000313" key="10">
    <source>
        <dbReference type="Proteomes" id="UP000322899"/>
    </source>
</evidence>